<dbReference type="KEGG" id="ppn:Palpr_2853"/>
<organism evidence="2 3">
    <name type="scientific">Paludibacter propionicigenes (strain DSM 17365 / JCM 13257 / WB4)</name>
    <dbReference type="NCBI Taxonomy" id="694427"/>
    <lineage>
        <taxon>Bacteria</taxon>
        <taxon>Pseudomonadati</taxon>
        <taxon>Bacteroidota</taxon>
        <taxon>Bacteroidia</taxon>
        <taxon>Bacteroidales</taxon>
        <taxon>Paludibacteraceae</taxon>
        <taxon>Paludibacter</taxon>
    </lineage>
</organism>
<dbReference type="EMBL" id="CP002345">
    <property type="protein sequence ID" value="ADQ80982.1"/>
    <property type="molecule type" value="Genomic_DNA"/>
</dbReference>
<accession>E4T8D8</accession>
<keyword evidence="3" id="KW-1185">Reference proteome</keyword>
<proteinExistence type="predicted"/>
<evidence type="ECO:0000256" key="1">
    <source>
        <dbReference type="SAM" id="SignalP"/>
    </source>
</evidence>
<feature type="chain" id="PRO_5003189546" evidence="1">
    <location>
        <begin position="26"/>
        <end position="457"/>
    </location>
</feature>
<sequence>MKKLYSLKCFCIFSFFVFGTSLAYAQASLPFSYDGGNPGVTIPGLTATSLAADATSSPKMRLGSTGSSVILNFSGTPGVLSFKIKWIQATAAARFPGEFLLQESADGVTYTTVQAYNSTTGTALTSGAIITETFTGLLPTTRYVKWVYNTKTNGNIYIGAINLSAGSLLSVSPKSLNSFTYIFDKGPSSEQSFVISGTKFTHNISVTPSANYEISTSSGSQFQATNPIVLTPTDGAVSSTTVYVRLKAGLALNTYSEAIAVSSIDASTQSVICSGSITPIPVMRIMDMSNIAMNAVVGKSNVQTLNVSAVNLNQDLSLALTGADANQFTLSHYSLPLASDKSIANTILTITYQPKAVGNHTATLLISSSGAMDVSRVINGVAEVNTELDEVLKPLNVSVVDGQIVFTANENDVLQIYNSMGQKILQKLTSDGVNKIAVSAHGVLLVKVGSQVTKVML</sequence>
<keyword evidence="1" id="KW-0732">Signal</keyword>
<dbReference type="RefSeq" id="WP_013446351.1">
    <property type="nucleotide sequence ID" value="NC_014734.1"/>
</dbReference>
<gene>
    <name evidence="2" type="ordered locus">Palpr_2853</name>
</gene>
<protein>
    <submittedName>
        <fullName evidence="2">Uncharacterized protein</fullName>
    </submittedName>
</protein>
<reference evidence="2 3" key="2">
    <citation type="journal article" date="2011" name="Stand. Genomic Sci.">
        <title>Complete genome sequence of Paludibacter propionicigenes type strain (WB4).</title>
        <authorList>
            <person name="Gronow S."/>
            <person name="Munk C."/>
            <person name="Lapidus A."/>
            <person name="Nolan M."/>
            <person name="Lucas S."/>
            <person name="Hammon N."/>
            <person name="Deshpande S."/>
            <person name="Cheng J.F."/>
            <person name="Tapia R."/>
            <person name="Han C."/>
            <person name="Goodwin L."/>
            <person name="Pitluck S."/>
            <person name="Liolios K."/>
            <person name="Ivanova N."/>
            <person name="Mavromatis K."/>
            <person name="Mikhailova N."/>
            <person name="Pati A."/>
            <person name="Chen A."/>
            <person name="Palaniappan K."/>
            <person name="Land M."/>
            <person name="Hauser L."/>
            <person name="Chang Y.J."/>
            <person name="Jeffries C.D."/>
            <person name="Brambilla E."/>
            <person name="Rohde M."/>
            <person name="Goker M."/>
            <person name="Detter J.C."/>
            <person name="Woyke T."/>
            <person name="Bristow J."/>
            <person name="Eisen J.A."/>
            <person name="Markowitz V."/>
            <person name="Hugenholtz P."/>
            <person name="Kyrpides N.C."/>
            <person name="Klenk H.P."/>
        </authorList>
    </citation>
    <scope>NUCLEOTIDE SEQUENCE [LARGE SCALE GENOMIC DNA]</scope>
    <source>
        <strain evidence="3">DSM 17365 / JCM 13257 / WB4</strain>
    </source>
</reference>
<evidence type="ECO:0000313" key="2">
    <source>
        <dbReference type="EMBL" id="ADQ80982.1"/>
    </source>
</evidence>
<dbReference type="OrthoDB" id="1056765at2"/>
<dbReference type="Proteomes" id="UP000008718">
    <property type="component" value="Chromosome"/>
</dbReference>
<dbReference type="STRING" id="694427.Palpr_2853"/>
<dbReference type="eggNOG" id="COG4677">
    <property type="taxonomic scope" value="Bacteria"/>
</dbReference>
<evidence type="ECO:0000313" key="3">
    <source>
        <dbReference type="Proteomes" id="UP000008718"/>
    </source>
</evidence>
<feature type="signal peptide" evidence="1">
    <location>
        <begin position="1"/>
        <end position="25"/>
    </location>
</feature>
<reference key="1">
    <citation type="submission" date="2010-11" db="EMBL/GenBank/DDBJ databases">
        <title>The complete genome of Paludibacter propionicigenes DSM 17365.</title>
        <authorList>
            <consortium name="US DOE Joint Genome Institute (JGI-PGF)"/>
            <person name="Lucas S."/>
            <person name="Copeland A."/>
            <person name="Lapidus A."/>
            <person name="Bruce D."/>
            <person name="Goodwin L."/>
            <person name="Pitluck S."/>
            <person name="Kyrpides N."/>
            <person name="Mavromatis K."/>
            <person name="Ivanova N."/>
            <person name="Munk A.C."/>
            <person name="Brettin T."/>
            <person name="Detter J.C."/>
            <person name="Han C."/>
            <person name="Tapia R."/>
            <person name="Land M."/>
            <person name="Hauser L."/>
            <person name="Markowitz V."/>
            <person name="Cheng J.-F."/>
            <person name="Hugenholtz P."/>
            <person name="Woyke T."/>
            <person name="Wu D."/>
            <person name="Gronow S."/>
            <person name="Wellnitz S."/>
            <person name="Brambilla E."/>
            <person name="Klenk H.-P."/>
            <person name="Eisen J.A."/>
        </authorList>
    </citation>
    <scope>NUCLEOTIDE SEQUENCE</scope>
    <source>
        <strain>WB4</strain>
    </source>
</reference>
<dbReference type="AlphaFoldDB" id="E4T8D8"/>
<name>E4T8D8_PALPW</name>
<dbReference type="HOGENOM" id="CLU_598314_0_0_10"/>